<dbReference type="InterPro" id="IPR053147">
    <property type="entry name" value="Hsp_HslJ-like"/>
</dbReference>
<reference evidence="2 3" key="1">
    <citation type="submission" date="2024-09" db="EMBL/GenBank/DDBJ databases">
        <authorList>
            <person name="Sun Q."/>
            <person name="Mori K."/>
        </authorList>
    </citation>
    <scope>NUCLEOTIDE SEQUENCE [LARGE SCALE GENOMIC DNA]</scope>
    <source>
        <strain evidence="2 3">CECT 8622</strain>
    </source>
</reference>
<dbReference type="PANTHER" id="PTHR35535:SF2">
    <property type="entry name" value="DUF306 DOMAIN-CONTAINING PROTEIN"/>
    <property type="match status" value="1"/>
</dbReference>
<accession>A0ABV5FFM6</accession>
<keyword evidence="3" id="KW-1185">Reference proteome</keyword>
<dbReference type="InterPro" id="IPR005184">
    <property type="entry name" value="DUF306_Meta_HslJ"/>
</dbReference>
<dbReference type="Pfam" id="PF03724">
    <property type="entry name" value="META"/>
    <property type="match status" value="2"/>
</dbReference>
<dbReference type="InterPro" id="IPR038670">
    <property type="entry name" value="HslJ-like_sf"/>
</dbReference>
<dbReference type="PROSITE" id="PS51257">
    <property type="entry name" value="PROKAR_LIPOPROTEIN"/>
    <property type="match status" value="1"/>
</dbReference>
<name>A0ABV5FFM6_9FLAO</name>
<feature type="domain" description="DUF306" evidence="1">
    <location>
        <begin position="155"/>
        <end position="266"/>
    </location>
</feature>
<feature type="domain" description="DUF306" evidence="1">
    <location>
        <begin position="36"/>
        <end position="146"/>
    </location>
</feature>
<proteinExistence type="predicted"/>
<dbReference type="RefSeq" id="WP_379862517.1">
    <property type="nucleotide sequence ID" value="NZ_JBHMFC010000105.1"/>
</dbReference>
<protein>
    <submittedName>
        <fullName evidence="2">META domain-containing protein</fullName>
    </submittedName>
</protein>
<dbReference type="PANTHER" id="PTHR35535">
    <property type="entry name" value="HEAT SHOCK PROTEIN HSLJ"/>
    <property type="match status" value="1"/>
</dbReference>
<evidence type="ECO:0000259" key="1">
    <source>
        <dbReference type="Pfam" id="PF03724"/>
    </source>
</evidence>
<evidence type="ECO:0000313" key="2">
    <source>
        <dbReference type="EMBL" id="MFB9058272.1"/>
    </source>
</evidence>
<organism evidence="2 3">
    <name type="scientific">Mariniflexile ostreae</name>
    <dbReference type="NCBI Taxonomy" id="1520892"/>
    <lineage>
        <taxon>Bacteria</taxon>
        <taxon>Pseudomonadati</taxon>
        <taxon>Bacteroidota</taxon>
        <taxon>Flavobacteriia</taxon>
        <taxon>Flavobacteriales</taxon>
        <taxon>Flavobacteriaceae</taxon>
        <taxon>Mariniflexile</taxon>
    </lineage>
</organism>
<comment type="caution">
    <text evidence="2">The sequence shown here is derived from an EMBL/GenBank/DDBJ whole genome shotgun (WGS) entry which is preliminary data.</text>
</comment>
<evidence type="ECO:0000313" key="3">
    <source>
        <dbReference type="Proteomes" id="UP001589585"/>
    </source>
</evidence>
<dbReference type="Gene3D" id="2.40.128.270">
    <property type="match status" value="2"/>
</dbReference>
<dbReference type="Proteomes" id="UP001589585">
    <property type="component" value="Unassembled WGS sequence"/>
</dbReference>
<sequence length="271" mass="29972">MKTRLIIGALMAMGCKNGEKAHLKTSDVAVKVSTVSIENTKWVINTLKGEDTPGKEVDAPVIYFVLNPKNKRITGHSGCNTFMGTYTLEEGKRISFSQIGSTRMACPDAKINESVILGVFEGADSFTISDNHLTLYSASNEVLAGFKKAGINKEPIVEKRWVLRTLGGKDIVMADQQEREIFFILAADENRITGFSGCNSLSGAYKLEKDNSIQFENIAVTMRACPDMDFNESEFLKVFELADHYTLDKDMLSLNMGRKAPLAVFEAVYVK</sequence>
<dbReference type="EMBL" id="JBHMFC010000105">
    <property type="protein sequence ID" value="MFB9058272.1"/>
    <property type="molecule type" value="Genomic_DNA"/>
</dbReference>
<gene>
    <name evidence="2" type="ORF">ACFFU9_16120</name>
</gene>